<evidence type="ECO:0000313" key="1">
    <source>
        <dbReference type="EMBL" id="BAD67981.1"/>
    </source>
</evidence>
<dbReference type="EMBL" id="AP002864">
    <property type="protein sequence ID" value="BAD67981.1"/>
    <property type="molecule type" value="Genomic_DNA"/>
</dbReference>
<dbReference type="Proteomes" id="UP000000763">
    <property type="component" value="Chromosome 6"/>
</dbReference>
<proteinExistence type="predicted"/>
<evidence type="ECO:0000313" key="2">
    <source>
        <dbReference type="Proteomes" id="UP000000763"/>
    </source>
</evidence>
<accession>Q5VRE4</accession>
<protein>
    <submittedName>
        <fullName evidence="1">Uncharacterized protein</fullName>
    </submittedName>
</protein>
<gene>
    <name evidence="1" type="primary">OSJNBa0033B09.30</name>
</gene>
<reference evidence="2" key="1">
    <citation type="journal article" date="2005" name="Nature">
        <title>The map-based sequence of the rice genome.</title>
        <authorList>
            <consortium name="International rice genome sequencing project (IRGSP)"/>
            <person name="Matsumoto T."/>
            <person name="Wu J."/>
            <person name="Kanamori H."/>
            <person name="Katayose Y."/>
            <person name="Fujisawa M."/>
            <person name="Namiki N."/>
            <person name="Mizuno H."/>
            <person name="Yamamoto K."/>
            <person name="Antonio B.A."/>
            <person name="Baba T."/>
            <person name="Sakata K."/>
            <person name="Nagamura Y."/>
            <person name="Aoki H."/>
            <person name="Arikawa K."/>
            <person name="Arita K."/>
            <person name="Bito T."/>
            <person name="Chiden Y."/>
            <person name="Fujitsuka N."/>
            <person name="Fukunaka R."/>
            <person name="Hamada M."/>
            <person name="Harada C."/>
            <person name="Hayashi A."/>
            <person name="Hijishita S."/>
            <person name="Honda M."/>
            <person name="Hosokawa S."/>
            <person name="Ichikawa Y."/>
            <person name="Idonuma A."/>
            <person name="Iijima M."/>
            <person name="Ikeda M."/>
            <person name="Ikeno M."/>
            <person name="Ito K."/>
            <person name="Ito S."/>
            <person name="Ito T."/>
            <person name="Ito Y."/>
            <person name="Ito Y."/>
            <person name="Iwabuchi A."/>
            <person name="Kamiya K."/>
            <person name="Karasawa W."/>
            <person name="Kurita K."/>
            <person name="Katagiri S."/>
            <person name="Kikuta A."/>
            <person name="Kobayashi H."/>
            <person name="Kobayashi N."/>
            <person name="Machita K."/>
            <person name="Maehara T."/>
            <person name="Masukawa M."/>
            <person name="Mizubayashi T."/>
            <person name="Mukai Y."/>
            <person name="Nagasaki H."/>
            <person name="Nagata Y."/>
            <person name="Naito S."/>
            <person name="Nakashima M."/>
            <person name="Nakama Y."/>
            <person name="Nakamichi Y."/>
            <person name="Nakamura M."/>
            <person name="Meguro A."/>
            <person name="Negishi M."/>
            <person name="Ohta I."/>
            <person name="Ohta T."/>
            <person name="Okamoto M."/>
            <person name="Ono N."/>
            <person name="Saji S."/>
            <person name="Sakaguchi M."/>
            <person name="Sakai K."/>
            <person name="Shibata M."/>
            <person name="Shimokawa T."/>
            <person name="Song J."/>
            <person name="Takazaki Y."/>
            <person name="Terasawa K."/>
            <person name="Tsugane M."/>
            <person name="Tsuji K."/>
            <person name="Ueda S."/>
            <person name="Waki K."/>
            <person name="Yamagata H."/>
            <person name="Yamamoto M."/>
            <person name="Yamamoto S."/>
            <person name="Yamane H."/>
            <person name="Yoshiki S."/>
            <person name="Yoshihara R."/>
            <person name="Yukawa K."/>
            <person name="Zhong H."/>
            <person name="Yano M."/>
            <person name="Yuan Q."/>
            <person name="Ouyang S."/>
            <person name="Liu J."/>
            <person name="Jones K.M."/>
            <person name="Gansberger K."/>
            <person name="Moffat K."/>
            <person name="Hill J."/>
            <person name="Bera J."/>
            <person name="Fadrosh D."/>
            <person name="Jin S."/>
            <person name="Johri S."/>
            <person name="Kim M."/>
            <person name="Overton L."/>
            <person name="Reardon M."/>
            <person name="Tsitrin T."/>
            <person name="Vuong H."/>
            <person name="Weaver B."/>
            <person name="Ciecko A."/>
            <person name="Tallon L."/>
            <person name="Jackson J."/>
            <person name="Pai G."/>
            <person name="Aken S.V."/>
            <person name="Utterback T."/>
            <person name="Reidmuller S."/>
            <person name="Feldblyum T."/>
            <person name="Hsiao J."/>
            <person name="Zismann V."/>
            <person name="Iobst S."/>
            <person name="de Vazeille A.R."/>
            <person name="Buell C.R."/>
            <person name="Ying K."/>
            <person name="Li Y."/>
            <person name="Lu T."/>
            <person name="Huang Y."/>
            <person name="Zhao Q."/>
            <person name="Feng Q."/>
            <person name="Zhang L."/>
            <person name="Zhu J."/>
            <person name="Weng Q."/>
            <person name="Mu J."/>
            <person name="Lu Y."/>
            <person name="Fan D."/>
            <person name="Liu Y."/>
            <person name="Guan J."/>
            <person name="Zhang Y."/>
            <person name="Yu S."/>
            <person name="Liu X."/>
            <person name="Zhang Y."/>
            <person name="Hong G."/>
            <person name="Han B."/>
            <person name="Choisne N."/>
            <person name="Demange N."/>
            <person name="Orjeda G."/>
            <person name="Samain S."/>
            <person name="Cattolico L."/>
            <person name="Pelletier E."/>
            <person name="Couloux A."/>
            <person name="Segurens B."/>
            <person name="Wincker P."/>
            <person name="D'Hont A."/>
            <person name="Scarpelli C."/>
            <person name="Weissenbach J."/>
            <person name="Salanoubat M."/>
            <person name="Quetier F."/>
            <person name="Yu Y."/>
            <person name="Kim H.R."/>
            <person name="Rambo T."/>
            <person name="Currie J."/>
            <person name="Collura K."/>
            <person name="Luo M."/>
            <person name="Yang T."/>
            <person name="Ammiraju J.S.S."/>
            <person name="Engler F."/>
            <person name="Soderlund C."/>
            <person name="Wing R.A."/>
            <person name="Palmer L.E."/>
            <person name="de la Bastide M."/>
            <person name="Spiegel L."/>
            <person name="Nascimento L."/>
            <person name="Zutavern T."/>
            <person name="O'Shaughnessy A."/>
            <person name="Dike S."/>
            <person name="Dedhia N."/>
            <person name="Preston R."/>
            <person name="Balija V."/>
            <person name="McCombie W.R."/>
            <person name="Chow T."/>
            <person name="Chen H."/>
            <person name="Chung M."/>
            <person name="Chen C."/>
            <person name="Shaw J."/>
            <person name="Wu H."/>
            <person name="Hsiao K."/>
            <person name="Chao Y."/>
            <person name="Chu M."/>
            <person name="Cheng C."/>
            <person name="Hour A."/>
            <person name="Lee P."/>
            <person name="Lin S."/>
            <person name="Lin Y."/>
            <person name="Liou J."/>
            <person name="Liu S."/>
            <person name="Hsing Y."/>
            <person name="Raghuvanshi S."/>
            <person name="Mohanty A."/>
            <person name="Bharti A.K."/>
            <person name="Gaur A."/>
            <person name="Gupta V."/>
            <person name="Kumar D."/>
            <person name="Ravi V."/>
            <person name="Vij S."/>
            <person name="Kapur A."/>
            <person name="Khurana P."/>
            <person name="Khurana P."/>
            <person name="Khurana J.P."/>
            <person name="Tyagi A.K."/>
            <person name="Gaikwad K."/>
            <person name="Singh A."/>
            <person name="Dalal V."/>
            <person name="Srivastava S."/>
            <person name="Dixit A."/>
            <person name="Pal A.K."/>
            <person name="Ghazi I.A."/>
            <person name="Yadav M."/>
            <person name="Pandit A."/>
            <person name="Bhargava A."/>
            <person name="Sureshbabu K."/>
            <person name="Batra K."/>
            <person name="Sharma T.R."/>
            <person name="Mohapatra T."/>
            <person name="Singh N.K."/>
            <person name="Messing J."/>
            <person name="Nelson A.B."/>
            <person name="Fuks G."/>
            <person name="Kavchok S."/>
            <person name="Keizer G."/>
            <person name="Linton E."/>
            <person name="Llaca V."/>
            <person name="Song R."/>
            <person name="Tanyolac B."/>
            <person name="Young S."/>
            <person name="Ho-Il K."/>
            <person name="Hahn J.H."/>
            <person name="Sangsakoo G."/>
            <person name="Vanavichit A."/>
            <person name="de Mattos Luiz.A.T."/>
            <person name="Zimmer P.D."/>
            <person name="Malone G."/>
            <person name="Dellagostin O."/>
            <person name="de Oliveira A.C."/>
            <person name="Bevan M."/>
            <person name="Bancroft I."/>
            <person name="Minx P."/>
            <person name="Cordum H."/>
            <person name="Wilson R."/>
            <person name="Cheng Z."/>
            <person name="Jin W."/>
            <person name="Jiang J."/>
            <person name="Leong S.A."/>
            <person name="Iwama H."/>
            <person name="Gojobori T."/>
            <person name="Itoh T."/>
            <person name="Niimura Y."/>
            <person name="Fujii Y."/>
            <person name="Habara T."/>
            <person name="Sakai H."/>
            <person name="Sato Y."/>
            <person name="Wilson G."/>
            <person name="Kumar K."/>
            <person name="McCouch S."/>
            <person name="Juretic N."/>
            <person name="Hoen D."/>
            <person name="Wright S."/>
            <person name="Bruskiewich R."/>
            <person name="Bureau T."/>
            <person name="Miyao A."/>
            <person name="Hirochika H."/>
            <person name="Nishikawa T."/>
            <person name="Kadowaki K."/>
            <person name="Sugiura M."/>
            <person name="Burr B."/>
            <person name="Sasaki T."/>
        </authorList>
    </citation>
    <scope>NUCLEOTIDE SEQUENCE [LARGE SCALE GENOMIC DNA]</scope>
    <source>
        <strain evidence="2">cv. Nipponbare</strain>
    </source>
</reference>
<organism evidence="1 2">
    <name type="scientific">Oryza sativa subsp. japonica</name>
    <name type="common">Rice</name>
    <dbReference type="NCBI Taxonomy" id="39947"/>
    <lineage>
        <taxon>Eukaryota</taxon>
        <taxon>Viridiplantae</taxon>
        <taxon>Streptophyta</taxon>
        <taxon>Embryophyta</taxon>
        <taxon>Tracheophyta</taxon>
        <taxon>Spermatophyta</taxon>
        <taxon>Magnoliopsida</taxon>
        <taxon>Liliopsida</taxon>
        <taxon>Poales</taxon>
        <taxon>Poaceae</taxon>
        <taxon>BOP clade</taxon>
        <taxon>Oryzoideae</taxon>
        <taxon>Oryzeae</taxon>
        <taxon>Oryzinae</taxon>
        <taxon>Oryza</taxon>
        <taxon>Oryza sativa</taxon>
    </lineage>
</organism>
<sequence length="70" mass="7728">MATFMCPLLLVDRRLDAPRRSSLAIMDLPAPHQTPPSPQPVCMYSRSRYPQVPCTKVTNWASSVGTKIAA</sequence>
<name>Q5VRE4_ORYSJ</name>
<reference evidence="2" key="2">
    <citation type="journal article" date="2008" name="Nucleic Acids Res.">
        <title>The rice annotation project database (RAP-DB): 2008 update.</title>
        <authorList>
            <consortium name="The rice annotation project (RAP)"/>
        </authorList>
    </citation>
    <scope>GENOME REANNOTATION</scope>
    <source>
        <strain evidence="2">cv. Nipponbare</strain>
    </source>
</reference>
<dbReference type="AlphaFoldDB" id="Q5VRE4"/>